<evidence type="ECO:0000256" key="10">
    <source>
        <dbReference type="ARBA" id="ARBA00022982"/>
    </source>
</evidence>
<feature type="transmembrane region" description="Helical" evidence="17">
    <location>
        <begin position="301"/>
        <end position="322"/>
    </location>
</feature>
<proteinExistence type="inferred from homology"/>
<dbReference type="InterPro" id="IPR003918">
    <property type="entry name" value="NADH_UbQ_OxRdtase"/>
</dbReference>
<dbReference type="GO" id="GO:0031966">
    <property type="term" value="C:mitochondrial membrane"/>
    <property type="evidence" value="ECO:0007669"/>
    <property type="project" value="UniProtKB-SubCell"/>
</dbReference>
<reference evidence="20" key="1">
    <citation type="journal article" date="2012" name="Ann. Entomol. Soc. Am.">
        <title>The Complete Mitochondrial Genome of the Wild Type of Antheraea pernyi (Lepidoptera: Saturniidae).</title>
        <authorList>
            <person name="Liu Y.Q."/>
            <person name="Li Y.P."/>
            <person name="Wang H."/>
            <person name="Xia R.X."/>
            <person name="Chai C.L."/>
            <person name="Pan M.H."/>
            <person name="Lu C."/>
            <person name="Xiang Z.H."/>
        </authorList>
    </citation>
    <scope>NUCLEOTIDE SEQUENCE</scope>
</reference>
<geneLocation type="mitochondrion" evidence="20"/>
<dbReference type="GO" id="GO:0008137">
    <property type="term" value="F:NADH dehydrogenase (ubiquinone) activity"/>
    <property type="evidence" value="ECO:0007669"/>
    <property type="project" value="UniProtKB-UniRule"/>
</dbReference>
<evidence type="ECO:0000259" key="18">
    <source>
        <dbReference type="Pfam" id="PF00361"/>
    </source>
</evidence>
<keyword evidence="6 17" id="KW-0813">Transport</keyword>
<dbReference type="EMBL" id="HQ264055">
    <property type="protein sequence ID" value="ADO33518.1"/>
    <property type="molecule type" value="Genomic_DNA"/>
</dbReference>
<evidence type="ECO:0000256" key="15">
    <source>
        <dbReference type="ARBA" id="ARBA00023136"/>
    </source>
</evidence>
<evidence type="ECO:0000256" key="7">
    <source>
        <dbReference type="ARBA" id="ARBA00022660"/>
    </source>
</evidence>
<dbReference type="InterPro" id="IPR000260">
    <property type="entry name" value="NADH4_N"/>
</dbReference>
<evidence type="ECO:0000256" key="17">
    <source>
        <dbReference type="RuleBase" id="RU003297"/>
    </source>
</evidence>
<dbReference type="EC" id="7.1.1.2" evidence="4 17"/>
<organism evidence="20">
    <name type="scientific">Antheraea pernyi</name>
    <name type="common">Chinese oak silk moth</name>
    <name type="synonym">Bombyx pernyi</name>
    <dbReference type="NCBI Taxonomy" id="7119"/>
    <lineage>
        <taxon>Eukaryota</taxon>
        <taxon>Metazoa</taxon>
        <taxon>Ecdysozoa</taxon>
        <taxon>Arthropoda</taxon>
        <taxon>Hexapoda</taxon>
        <taxon>Insecta</taxon>
        <taxon>Pterygota</taxon>
        <taxon>Neoptera</taxon>
        <taxon>Endopterygota</taxon>
        <taxon>Lepidoptera</taxon>
        <taxon>Glossata</taxon>
        <taxon>Ditrysia</taxon>
        <taxon>Bombycoidea</taxon>
        <taxon>Saturniidae</taxon>
        <taxon>Saturniinae</taxon>
        <taxon>Saturniini</taxon>
        <taxon>Antheraea</taxon>
    </lineage>
</organism>
<keyword evidence="12 17" id="KW-0520">NAD</keyword>
<keyword evidence="13 17" id="KW-0830">Ubiquinone</keyword>
<feature type="transmembrane region" description="Helical" evidence="17">
    <location>
        <begin position="143"/>
        <end position="162"/>
    </location>
</feature>
<dbReference type="PANTHER" id="PTHR43507:SF20">
    <property type="entry name" value="NADH-UBIQUINONE OXIDOREDUCTASE CHAIN 4"/>
    <property type="match status" value="1"/>
</dbReference>
<dbReference type="Pfam" id="PF00361">
    <property type="entry name" value="Proton_antipo_M"/>
    <property type="match status" value="1"/>
</dbReference>
<evidence type="ECO:0000256" key="3">
    <source>
        <dbReference type="ARBA" id="ARBA00009025"/>
    </source>
</evidence>
<feature type="transmembrane region" description="Helical" evidence="17">
    <location>
        <begin position="48"/>
        <end position="73"/>
    </location>
</feature>
<sequence>MMKFLMMLIFMMPLCLKKKFFWMVQMSIFFLSYLFMNMNLNLMFFSNLSYFFSCDLMSFGLILLSMWICGLMIMSSENLLKMNFYYNFFLVNVIFLLIMLYLTFSVMNLFMFYLFFEGSLIPTLLLIIGWGYQPERIQAGMYLMFYTLFASLPLFMGIFYIFNDMNSFMIYFLKFYNFNYYLLYLSMVFAFLVKMPMYFVHLWLPKAHVEAPVSGSMILAGIMLKLGGYGLLRVLIFLQKINLKLNYIWLSISLLGGFYISLKCFCQVDIKSLIAYSSVAHMSIVIGGIMVMNYWGYNGSYILMIGHGLCSSGMFCLANISYERLHSRSMYINKGLMNFMPSMSLWWFLLLSSNMAAPPSLNLMGEISLINSLMSWSYFSMILLVLISFFSAGYSLYLFSYTQHGKFYQGLYSFYMGVSREYLTLFLHWMPLNMMILKVDYSMIWF</sequence>
<comment type="similarity">
    <text evidence="3 17">Belongs to the complex I subunit 4 family.</text>
</comment>
<feature type="transmembrane region" description="Helical" evidence="17">
    <location>
        <begin position="182"/>
        <end position="204"/>
    </location>
</feature>
<feature type="transmembrane region" description="Helical" evidence="17">
    <location>
        <begin position="248"/>
        <end position="266"/>
    </location>
</feature>
<evidence type="ECO:0000256" key="13">
    <source>
        <dbReference type="ARBA" id="ARBA00023075"/>
    </source>
</evidence>
<protein>
    <recommendedName>
        <fullName evidence="5 17">NADH-ubiquinone oxidoreductase chain 4</fullName>
        <ecNumber evidence="4 17">7.1.1.2</ecNumber>
    </recommendedName>
</protein>
<keyword evidence="15 17" id="KW-0472">Membrane</keyword>
<dbReference type="PANTHER" id="PTHR43507">
    <property type="entry name" value="NADH-UBIQUINONE OXIDOREDUCTASE CHAIN 4"/>
    <property type="match status" value="1"/>
</dbReference>
<dbReference type="GO" id="GO:0003954">
    <property type="term" value="F:NADH dehydrogenase activity"/>
    <property type="evidence" value="ECO:0007669"/>
    <property type="project" value="TreeGrafter"/>
</dbReference>
<comment type="function">
    <text evidence="17">Core subunit of the mitochondrial membrane respiratory chain NADH dehydrogenase (Complex I) which catalyzes electron transfer from NADH through the respiratory chain, using ubiquinone as an electron acceptor. Essential for the catalytic activity and assembly of complex I.</text>
</comment>
<evidence type="ECO:0000256" key="14">
    <source>
        <dbReference type="ARBA" id="ARBA00023128"/>
    </source>
</evidence>
<feature type="transmembrane region" description="Helical" evidence="17">
    <location>
        <begin position="343"/>
        <end position="364"/>
    </location>
</feature>
<evidence type="ECO:0000256" key="1">
    <source>
        <dbReference type="ARBA" id="ARBA00003257"/>
    </source>
</evidence>
<gene>
    <name evidence="20" type="primary">ND4</name>
</gene>
<evidence type="ECO:0000256" key="8">
    <source>
        <dbReference type="ARBA" id="ARBA00022692"/>
    </source>
</evidence>
<feature type="transmembrane region" description="Helical" evidence="17">
    <location>
        <begin position="273"/>
        <end position="295"/>
    </location>
</feature>
<comment type="catalytic activity">
    <reaction evidence="16 17">
        <text>a ubiquinone + NADH + 5 H(+)(in) = a ubiquinol + NAD(+) + 4 H(+)(out)</text>
        <dbReference type="Rhea" id="RHEA:29091"/>
        <dbReference type="Rhea" id="RHEA-COMP:9565"/>
        <dbReference type="Rhea" id="RHEA-COMP:9566"/>
        <dbReference type="ChEBI" id="CHEBI:15378"/>
        <dbReference type="ChEBI" id="CHEBI:16389"/>
        <dbReference type="ChEBI" id="CHEBI:17976"/>
        <dbReference type="ChEBI" id="CHEBI:57540"/>
        <dbReference type="ChEBI" id="CHEBI:57945"/>
        <dbReference type="EC" id="7.1.1.2"/>
    </reaction>
</comment>
<evidence type="ECO:0000256" key="5">
    <source>
        <dbReference type="ARBA" id="ARBA00021006"/>
    </source>
</evidence>
<comment type="subcellular location">
    <subcellularLocation>
        <location evidence="2 17">Mitochondrion membrane</location>
        <topology evidence="2 17">Multi-pass membrane protein</topology>
    </subcellularLocation>
</comment>
<accession>E3VVZ1</accession>
<dbReference type="GO" id="GO:0015990">
    <property type="term" value="P:electron transport coupled proton transport"/>
    <property type="evidence" value="ECO:0007669"/>
    <property type="project" value="TreeGrafter"/>
</dbReference>
<feature type="domain" description="NADH:ubiquinone oxidoreductase chain 4 N-terminal" evidence="19">
    <location>
        <begin position="1"/>
        <end position="103"/>
    </location>
</feature>
<dbReference type="GO" id="GO:0048039">
    <property type="term" value="F:ubiquinone binding"/>
    <property type="evidence" value="ECO:0007669"/>
    <property type="project" value="TreeGrafter"/>
</dbReference>
<dbReference type="AlphaFoldDB" id="E3VVZ1"/>
<evidence type="ECO:0000256" key="4">
    <source>
        <dbReference type="ARBA" id="ARBA00012944"/>
    </source>
</evidence>
<keyword evidence="14 17" id="KW-0496">Mitochondrion</keyword>
<keyword evidence="7 17" id="KW-0679">Respiratory chain</keyword>
<feature type="transmembrane region" description="Helical" evidence="17">
    <location>
        <begin position="85"/>
        <end position="104"/>
    </location>
</feature>
<evidence type="ECO:0000313" key="20">
    <source>
        <dbReference type="EMBL" id="ADO33518.1"/>
    </source>
</evidence>
<name>E3VVZ1_ANTPE</name>
<feature type="transmembrane region" description="Helical" evidence="17">
    <location>
        <begin position="110"/>
        <end position="131"/>
    </location>
</feature>
<dbReference type="InterPro" id="IPR001750">
    <property type="entry name" value="ND/Mrp_TM"/>
</dbReference>
<evidence type="ECO:0000256" key="6">
    <source>
        <dbReference type="ARBA" id="ARBA00022448"/>
    </source>
</evidence>
<evidence type="ECO:0000259" key="19">
    <source>
        <dbReference type="Pfam" id="PF01059"/>
    </source>
</evidence>
<evidence type="ECO:0000256" key="11">
    <source>
        <dbReference type="ARBA" id="ARBA00022989"/>
    </source>
</evidence>
<feature type="transmembrane region" description="Helical" evidence="17">
    <location>
        <begin position="20"/>
        <end position="36"/>
    </location>
</feature>
<evidence type="ECO:0000256" key="16">
    <source>
        <dbReference type="ARBA" id="ARBA00049551"/>
    </source>
</evidence>
<comment type="function">
    <text evidence="1">Core subunit of the mitochondrial membrane respiratory chain NADH dehydrogenase (Complex I) that is believed to belong to the minimal assembly required for catalysis. Complex I functions in the transfer of electrons from NADH to the respiratory chain. The immediate electron acceptor for the enzyme is believed to be ubiquinone.</text>
</comment>
<dbReference type="Pfam" id="PF01059">
    <property type="entry name" value="Oxidored_q5_N"/>
    <property type="match status" value="1"/>
</dbReference>
<feature type="domain" description="NADH:quinone oxidoreductase/Mrp antiporter transmembrane" evidence="18">
    <location>
        <begin position="107"/>
        <end position="390"/>
    </location>
</feature>
<dbReference type="PRINTS" id="PR01437">
    <property type="entry name" value="NUOXDRDTASE4"/>
</dbReference>
<keyword evidence="11 17" id="KW-1133">Transmembrane helix</keyword>
<evidence type="ECO:0000256" key="12">
    <source>
        <dbReference type="ARBA" id="ARBA00023027"/>
    </source>
</evidence>
<keyword evidence="8 17" id="KW-0812">Transmembrane</keyword>
<keyword evidence="9" id="KW-1278">Translocase</keyword>
<feature type="transmembrane region" description="Helical" evidence="17">
    <location>
        <begin position="376"/>
        <end position="399"/>
    </location>
</feature>
<evidence type="ECO:0000256" key="9">
    <source>
        <dbReference type="ARBA" id="ARBA00022967"/>
    </source>
</evidence>
<feature type="transmembrane region" description="Helical" evidence="17">
    <location>
        <begin position="216"/>
        <end position="236"/>
    </location>
</feature>
<keyword evidence="10 17" id="KW-0249">Electron transport</keyword>
<dbReference type="GO" id="GO:0042773">
    <property type="term" value="P:ATP synthesis coupled electron transport"/>
    <property type="evidence" value="ECO:0007669"/>
    <property type="project" value="InterPro"/>
</dbReference>
<evidence type="ECO:0000256" key="2">
    <source>
        <dbReference type="ARBA" id="ARBA00004225"/>
    </source>
</evidence>